<dbReference type="EC" id="2.3.-.-" evidence="4"/>
<accession>A0ABW3S045</accession>
<dbReference type="EMBL" id="JBHTLM010000013">
    <property type="protein sequence ID" value="MFD1177998.1"/>
    <property type="molecule type" value="Genomic_DNA"/>
</dbReference>
<gene>
    <name evidence="4" type="ORF">ACFQ3W_17045</name>
</gene>
<feature type="domain" description="N-acetyltransferase" evidence="3">
    <location>
        <begin position="2"/>
        <end position="169"/>
    </location>
</feature>
<dbReference type="GO" id="GO:0016746">
    <property type="term" value="F:acyltransferase activity"/>
    <property type="evidence" value="ECO:0007669"/>
    <property type="project" value="UniProtKB-KW"/>
</dbReference>
<dbReference type="PANTHER" id="PTHR43420">
    <property type="entry name" value="ACETYLTRANSFERASE"/>
    <property type="match status" value="1"/>
</dbReference>
<sequence>MIQIKKIQPEHVEPFWALRLEALRTNPEAFGNSYEDSAQMPQSEVLKMIKAEENHFVLGAFTVEEQLIGIVGFRRGQGIKIKHKGMIWGVYVSPEHRGCGIARLLLQEVLKKAGNMEGLKQINLSVVTINTAAVELYKKLGFRPYGIEKNAIEYNGQGYDEEYMTYYLS</sequence>
<dbReference type="Pfam" id="PF00583">
    <property type="entry name" value="Acetyltransf_1"/>
    <property type="match status" value="1"/>
</dbReference>
<dbReference type="InterPro" id="IPR000182">
    <property type="entry name" value="GNAT_dom"/>
</dbReference>
<evidence type="ECO:0000259" key="3">
    <source>
        <dbReference type="PROSITE" id="PS51186"/>
    </source>
</evidence>
<evidence type="ECO:0000256" key="1">
    <source>
        <dbReference type="ARBA" id="ARBA00022679"/>
    </source>
</evidence>
<evidence type="ECO:0000313" key="5">
    <source>
        <dbReference type="Proteomes" id="UP001597262"/>
    </source>
</evidence>
<dbReference type="InterPro" id="IPR050680">
    <property type="entry name" value="YpeA/RimI_acetyltransf"/>
</dbReference>
<keyword evidence="5" id="KW-1185">Reference proteome</keyword>
<comment type="caution">
    <text evidence="4">The sequence shown here is derived from an EMBL/GenBank/DDBJ whole genome shotgun (WGS) entry which is preliminary data.</text>
</comment>
<dbReference type="PROSITE" id="PS51186">
    <property type="entry name" value="GNAT"/>
    <property type="match status" value="1"/>
</dbReference>
<protein>
    <submittedName>
        <fullName evidence="4">GNAT family N-acetyltransferase</fullName>
        <ecNumber evidence="4">2.3.-.-</ecNumber>
    </submittedName>
</protein>
<evidence type="ECO:0000313" key="4">
    <source>
        <dbReference type="EMBL" id="MFD1177998.1"/>
    </source>
</evidence>
<dbReference type="Proteomes" id="UP001597262">
    <property type="component" value="Unassembled WGS sequence"/>
</dbReference>
<dbReference type="SUPFAM" id="SSF55729">
    <property type="entry name" value="Acyl-CoA N-acyltransferases (Nat)"/>
    <property type="match status" value="1"/>
</dbReference>
<dbReference type="RefSeq" id="WP_379320444.1">
    <property type="nucleotide sequence ID" value="NZ_JBHTLM010000013.1"/>
</dbReference>
<organism evidence="4 5">
    <name type="scientific">Paenibacillus puldeungensis</name>
    <dbReference type="NCBI Taxonomy" id="696536"/>
    <lineage>
        <taxon>Bacteria</taxon>
        <taxon>Bacillati</taxon>
        <taxon>Bacillota</taxon>
        <taxon>Bacilli</taxon>
        <taxon>Bacillales</taxon>
        <taxon>Paenibacillaceae</taxon>
        <taxon>Paenibacillus</taxon>
    </lineage>
</organism>
<evidence type="ECO:0000256" key="2">
    <source>
        <dbReference type="ARBA" id="ARBA00023315"/>
    </source>
</evidence>
<dbReference type="CDD" id="cd04301">
    <property type="entry name" value="NAT_SF"/>
    <property type="match status" value="1"/>
</dbReference>
<name>A0ABW3S045_9BACL</name>
<proteinExistence type="predicted"/>
<keyword evidence="2 4" id="KW-0012">Acyltransferase</keyword>
<keyword evidence="1 4" id="KW-0808">Transferase</keyword>
<dbReference type="InterPro" id="IPR016181">
    <property type="entry name" value="Acyl_CoA_acyltransferase"/>
</dbReference>
<reference evidence="5" key="1">
    <citation type="journal article" date="2019" name="Int. J. Syst. Evol. Microbiol.">
        <title>The Global Catalogue of Microorganisms (GCM) 10K type strain sequencing project: providing services to taxonomists for standard genome sequencing and annotation.</title>
        <authorList>
            <consortium name="The Broad Institute Genomics Platform"/>
            <consortium name="The Broad Institute Genome Sequencing Center for Infectious Disease"/>
            <person name="Wu L."/>
            <person name="Ma J."/>
        </authorList>
    </citation>
    <scope>NUCLEOTIDE SEQUENCE [LARGE SCALE GENOMIC DNA]</scope>
    <source>
        <strain evidence="5">CCUG 59189</strain>
    </source>
</reference>
<dbReference type="Gene3D" id="3.40.630.30">
    <property type="match status" value="1"/>
</dbReference>